<keyword evidence="6 10" id="KW-1133">Transmembrane helix</keyword>
<evidence type="ECO:0000256" key="4">
    <source>
        <dbReference type="ARBA" id="ARBA00022692"/>
    </source>
</evidence>
<dbReference type="InterPro" id="IPR005791">
    <property type="entry name" value="SecD"/>
</dbReference>
<dbReference type="Gene3D" id="3.30.1360.200">
    <property type="match status" value="1"/>
</dbReference>
<dbReference type="SUPFAM" id="SSF82866">
    <property type="entry name" value="Multidrug efflux transporter AcrB transmembrane domain"/>
    <property type="match status" value="2"/>
</dbReference>
<keyword evidence="2" id="KW-0813">Transport</keyword>
<proteinExistence type="inferred from homology"/>
<evidence type="ECO:0000256" key="8">
    <source>
        <dbReference type="ARBA" id="ARBA00023136"/>
    </source>
</evidence>
<dbReference type="InterPro" id="IPR048634">
    <property type="entry name" value="SecD_SecF_C"/>
</dbReference>
<comment type="subcellular location">
    <subcellularLocation>
        <location evidence="1">Cell membrane</location>
        <topology evidence="1">Multi-pass membrane protein</topology>
    </subcellularLocation>
</comment>
<gene>
    <name evidence="14" type="ORF">LSH36_583g02002</name>
</gene>
<evidence type="ECO:0000256" key="2">
    <source>
        <dbReference type="ARBA" id="ARBA00022448"/>
    </source>
</evidence>
<dbReference type="InterPro" id="IPR005665">
    <property type="entry name" value="SecF_bac"/>
</dbReference>
<dbReference type="Pfam" id="PF02355">
    <property type="entry name" value="SecD_SecF_C"/>
    <property type="match status" value="2"/>
</dbReference>
<keyword evidence="4 10" id="KW-0812">Transmembrane</keyword>
<keyword evidence="3" id="KW-1003">Cell membrane</keyword>
<evidence type="ECO:0000256" key="7">
    <source>
        <dbReference type="ARBA" id="ARBA00023010"/>
    </source>
</evidence>
<accession>A0AAD9MWL3</accession>
<evidence type="ECO:0000256" key="5">
    <source>
        <dbReference type="ARBA" id="ARBA00022927"/>
    </source>
</evidence>
<evidence type="ECO:0000256" key="10">
    <source>
        <dbReference type="SAM" id="Phobius"/>
    </source>
</evidence>
<dbReference type="NCBIfam" id="TIGR00966">
    <property type="entry name" value="transloc_SecF"/>
    <property type="match status" value="1"/>
</dbReference>
<evidence type="ECO:0000259" key="12">
    <source>
        <dbReference type="Pfam" id="PF21760"/>
    </source>
</evidence>
<evidence type="ECO:0000313" key="15">
    <source>
        <dbReference type="Proteomes" id="UP001208570"/>
    </source>
</evidence>
<dbReference type="GO" id="GO:0005886">
    <property type="term" value="C:plasma membrane"/>
    <property type="evidence" value="ECO:0007669"/>
    <property type="project" value="UniProtKB-SubCell"/>
</dbReference>
<feature type="transmembrane region" description="Helical" evidence="10">
    <location>
        <begin position="229"/>
        <end position="249"/>
    </location>
</feature>
<evidence type="ECO:0000256" key="6">
    <source>
        <dbReference type="ARBA" id="ARBA00022989"/>
    </source>
</evidence>
<feature type="region of interest" description="Disordered" evidence="9">
    <location>
        <begin position="595"/>
        <end position="619"/>
    </location>
</feature>
<feature type="domain" description="Protein translocase subunit SecDF P1" evidence="12">
    <location>
        <begin position="1"/>
        <end position="56"/>
    </location>
</feature>
<feature type="domain" description="SecDF P1 head subdomain" evidence="13">
    <location>
        <begin position="115"/>
        <end position="210"/>
    </location>
</feature>
<dbReference type="InterPro" id="IPR022813">
    <property type="entry name" value="SecD/SecF_arch_bac"/>
</dbReference>
<keyword evidence="15" id="KW-1185">Reference proteome</keyword>
<dbReference type="Proteomes" id="UP001208570">
    <property type="component" value="Unassembled WGS sequence"/>
</dbReference>
<protein>
    <recommendedName>
        <fullName evidence="16">Protein-export membrane protein SecF</fullName>
    </recommendedName>
</protein>
<keyword evidence="7" id="KW-0811">Translocation</keyword>
<dbReference type="InterPro" id="IPR055344">
    <property type="entry name" value="SecD_SecF_C_bact"/>
</dbReference>
<dbReference type="NCBIfam" id="TIGR01129">
    <property type="entry name" value="secD"/>
    <property type="match status" value="1"/>
</dbReference>
<evidence type="ECO:0000259" key="11">
    <source>
        <dbReference type="Pfam" id="PF02355"/>
    </source>
</evidence>
<evidence type="ECO:0000313" key="14">
    <source>
        <dbReference type="EMBL" id="KAK2146813.1"/>
    </source>
</evidence>
<sequence>MEVLRSRIDVFGVTEPRVGRYENNQIIIEVPGDNDPDRINSFLSGKSSLYFVLVDDDTTTRLIEEVKQNPAWNPETDGVPDYVPAGTTIAPYITKDRYGIDKRVRWIAIKEDISESGLDGKYIVGARLGQDPFTGRPLVNFELSSDGSERFARLTRNNIDSSLAIVLDNKVRAYAVIQTEIGDGQGSIRGFSQQEAHNIVLVLRTAALPVNLLVSSQQSVGALLGRDTVMAGLKAIGLGFLLVMLFMLVYYRGAGLIADIALLLNLFFIFSILSVFNLTLTLTSIAGLVLTVGMSVDANVIIFERMREEYRLGKSPRAIVEGSVVVYSYTKIKFGIDFEGGARFQYEIPAVTNAAAVKEVLQKYSSVVVQKVKSASTNGFLIRVVYDNTKDFLPRVEKGIHQLLVERFGDQIVLQETAFVGATLSRTLAFRTIILIVGTLVLILIYLWFRFHISFAVASIVALIHDVLFILLFVGIVGIEISSATIAAFLTVIGYSLNDTIVVFDRIRENRMLMQNHELHVIVDTSITQSLSRTIITSLTTMMASAAIVLFAHGEIRNFAIALTFGVFIGTYSSIFIASPVYMFLQKKNIRTKKSNAPAATSGEEKGKTPDTAASSMGAVDIEAIKRDIGWKKKSTKKKKR</sequence>
<dbReference type="Pfam" id="PF22599">
    <property type="entry name" value="SecDF_P1_head"/>
    <property type="match status" value="1"/>
</dbReference>
<feature type="domain" description="Protein export membrane protein SecD/SecF C-terminal" evidence="11">
    <location>
        <begin position="406"/>
        <end position="587"/>
    </location>
</feature>
<dbReference type="InterPro" id="IPR054384">
    <property type="entry name" value="SecDF_P1_head"/>
</dbReference>
<reference evidence="14" key="1">
    <citation type="journal article" date="2023" name="Mol. Biol. Evol.">
        <title>Third-Generation Sequencing Reveals the Adaptive Role of the Epigenome in Three Deep-Sea Polychaetes.</title>
        <authorList>
            <person name="Perez M."/>
            <person name="Aroh O."/>
            <person name="Sun Y."/>
            <person name="Lan Y."/>
            <person name="Juniper S.K."/>
            <person name="Young C.R."/>
            <person name="Angers B."/>
            <person name="Qian P.Y."/>
        </authorList>
    </citation>
    <scope>NUCLEOTIDE SEQUENCE</scope>
    <source>
        <strain evidence="14">P08H-3</strain>
    </source>
</reference>
<evidence type="ECO:0000256" key="3">
    <source>
        <dbReference type="ARBA" id="ARBA00022475"/>
    </source>
</evidence>
<dbReference type="NCBIfam" id="TIGR00916">
    <property type="entry name" value="2A0604s01"/>
    <property type="match status" value="2"/>
</dbReference>
<name>A0AAD9MWL3_9ANNE</name>
<feature type="domain" description="Protein export membrane protein SecD/SecF C-terminal" evidence="11">
    <location>
        <begin position="212"/>
        <end position="312"/>
    </location>
</feature>
<keyword evidence="8 10" id="KW-0472">Membrane</keyword>
<feature type="transmembrane region" description="Helical" evidence="10">
    <location>
        <begin position="256"/>
        <end position="276"/>
    </location>
</feature>
<dbReference type="HAMAP" id="MF_01464_B">
    <property type="entry name" value="SecF_B"/>
    <property type="match status" value="1"/>
</dbReference>
<dbReference type="GO" id="GO:0015450">
    <property type="term" value="F:protein-transporting ATPase activity"/>
    <property type="evidence" value="ECO:0007669"/>
    <property type="project" value="InterPro"/>
</dbReference>
<dbReference type="InterPro" id="IPR022645">
    <property type="entry name" value="SecD/SecF_bac"/>
</dbReference>
<comment type="caution">
    <text evidence="14">The sequence shown here is derived from an EMBL/GenBank/DDBJ whole genome shotgun (WGS) entry which is preliminary data.</text>
</comment>
<feature type="transmembrane region" description="Helical" evidence="10">
    <location>
        <begin position="559"/>
        <end position="585"/>
    </location>
</feature>
<dbReference type="Pfam" id="PF21760">
    <property type="entry name" value="SecD_1st"/>
    <property type="match status" value="1"/>
</dbReference>
<dbReference type="Gene3D" id="1.20.1640.10">
    <property type="entry name" value="Multidrug efflux transporter AcrB transmembrane domain"/>
    <property type="match status" value="2"/>
</dbReference>
<evidence type="ECO:0000256" key="9">
    <source>
        <dbReference type="SAM" id="MobiDB-lite"/>
    </source>
</evidence>
<evidence type="ECO:0000256" key="1">
    <source>
        <dbReference type="ARBA" id="ARBA00004651"/>
    </source>
</evidence>
<feature type="transmembrane region" description="Helical" evidence="10">
    <location>
        <begin position="535"/>
        <end position="553"/>
    </location>
</feature>
<dbReference type="Gene3D" id="3.30.70.3220">
    <property type="match status" value="1"/>
</dbReference>
<keyword evidence="5" id="KW-0653">Protein transport</keyword>
<dbReference type="PRINTS" id="PR01755">
    <property type="entry name" value="SECFTRNLCASE"/>
</dbReference>
<dbReference type="EMBL" id="JAODUP010000583">
    <property type="protein sequence ID" value="KAK2146813.1"/>
    <property type="molecule type" value="Genomic_DNA"/>
</dbReference>
<evidence type="ECO:0008006" key="16">
    <source>
        <dbReference type="Google" id="ProtNLM"/>
    </source>
</evidence>
<dbReference type="PANTHER" id="PTHR30081">
    <property type="entry name" value="PROTEIN-EXPORT MEMBRANE PROTEIN SEC"/>
    <property type="match status" value="1"/>
</dbReference>
<organism evidence="14 15">
    <name type="scientific">Paralvinella palmiformis</name>
    <dbReference type="NCBI Taxonomy" id="53620"/>
    <lineage>
        <taxon>Eukaryota</taxon>
        <taxon>Metazoa</taxon>
        <taxon>Spiralia</taxon>
        <taxon>Lophotrochozoa</taxon>
        <taxon>Annelida</taxon>
        <taxon>Polychaeta</taxon>
        <taxon>Sedentaria</taxon>
        <taxon>Canalipalpata</taxon>
        <taxon>Terebellida</taxon>
        <taxon>Terebelliformia</taxon>
        <taxon>Alvinellidae</taxon>
        <taxon>Paralvinella</taxon>
    </lineage>
</organism>
<dbReference type="GO" id="GO:0006886">
    <property type="term" value="P:intracellular protein transport"/>
    <property type="evidence" value="ECO:0007669"/>
    <property type="project" value="InterPro"/>
</dbReference>
<dbReference type="InterPro" id="IPR048631">
    <property type="entry name" value="SecD_1st"/>
</dbReference>
<feature type="transmembrane region" description="Helical" evidence="10">
    <location>
        <begin position="428"/>
        <end position="449"/>
    </location>
</feature>
<dbReference type="AlphaFoldDB" id="A0AAD9MWL3"/>
<dbReference type="PANTHER" id="PTHR30081:SF1">
    <property type="entry name" value="PROTEIN TRANSLOCASE SUBUNIT SECD"/>
    <property type="match status" value="1"/>
</dbReference>
<evidence type="ECO:0000259" key="13">
    <source>
        <dbReference type="Pfam" id="PF22599"/>
    </source>
</evidence>
<feature type="transmembrane region" description="Helical" evidence="10">
    <location>
        <begin position="455"/>
        <end position="479"/>
    </location>
</feature>